<reference evidence="1 2" key="1">
    <citation type="submission" date="2020-05" db="EMBL/GenBank/DDBJ databases">
        <title>Draft genome sequence of Desulfovibrio psychrotolerans JS1T.</title>
        <authorList>
            <person name="Ueno A."/>
            <person name="Tamazawa S."/>
            <person name="Tamamura S."/>
            <person name="Murakami T."/>
            <person name="Kiyama T."/>
            <person name="Inomata H."/>
            <person name="Amano Y."/>
            <person name="Miyakawa K."/>
            <person name="Tamaki H."/>
            <person name="Naganuma T."/>
            <person name="Kaneko K."/>
        </authorList>
    </citation>
    <scope>NUCLEOTIDE SEQUENCE [LARGE SCALE GENOMIC DNA]</scope>
    <source>
        <strain evidence="1 2">JS1</strain>
    </source>
</reference>
<organism evidence="1 2">
    <name type="scientific">Desulfovibrio psychrotolerans</name>
    <dbReference type="NCBI Taxonomy" id="415242"/>
    <lineage>
        <taxon>Bacteria</taxon>
        <taxon>Pseudomonadati</taxon>
        <taxon>Thermodesulfobacteriota</taxon>
        <taxon>Desulfovibrionia</taxon>
        <taxon>Desulfovibrionales</taxon>
        <taxon>Desulfovibrionaceae</taxon>
        <taxon>Desulfovibrio</taxon>
    </lineage>
</organism>
<name>A0A7J0BT90_9BACT</name>
<keyword evidence="2" id="KW-1185">Reference proteome</keyword>
<evidence type="ECO:0000313" key="2">
    <source>
        <dbReference type="Proteomes" id="UP000503820"/>
    </source>
</evidence>
<evidence type="ECO:0000313" key="1">
    <source>
        <dbReference type="EMBL" id="GFM36382.1"/>
    </source>
</evidence>
<accession>A0A7J0BT90</accession>
<dbReference type="RefSeq" id="WP_174409056.1">
    <property type="nucleotide sequence ID" value="NZ_BLVP01000005.1"/>
</dbReference>
<dbReference type="Proteomes" id="UP000503820">
    <property type="component" value="Unassembled WGS sequence"/>
</dbReference>
<gene>
    <name evidence="1" type="ORF">DSM19430T_10660</name>
</gene>
<comment type="caution">
    <text evidence="1">The sequence shown here is derived from an EMBL/GenBank/DDBJ whole genome shotgun (WGS) entry which is preliminary data.</text>
</comment>
<proteinExistence type="predicted"/>
<protein>
    <submittedName>
        <fullName evidence="1">Uncharacterized protein</fullName>
    </submittedName>
</protein>
<sequence length="59" mass="6573">MNTHTQKSVSPATNHAAQAVIDVIQATIASAPEAQRQAIRALERWWLQSGRHRPLARMT</sequence>
<dbReference type="AlphaFoldDB" id="A0A7J0BT90"/>
<dbReference type="EMBL" id="BLVP01000005">
    <property type="protein sequence ID" value="GFM36382.1"/>
    <property type="molecule type" value="Genomic_DNA"/>
</dbReference>